<dbReference type="RefSeq" id="WP_324717358.1">
    <property type="nucleotide sequence ID" value="NZ_CP141615.1"/>
</dbReference>
<dbReference type="InterPro" id="IPR001034">
    <property type="entry name" value="DeoR_HTH"/>
</dbReference>
<evidence type="ECO:0000256" key="1">
    <source>
        <dbReference type="ARBA" id="ARBA00023015"/>
    </source>
</evidence>
<dbReference type="PANTHER" id="PTHR41247">
    <property type="entry name" value="HTH-TYPE TRANSCRIPTIONAL REPRESSOR YCNK"/>
    <property type="match status" value="1"/>
</dbReference>
<dbReference type="InterPro" id="IPR018356">
    <property type="entry name" value="Tscrpt_reg_HTH_DeoR_CS"/>
</dbReference>
<organism evidence="5 6">
    <name type="scientific">Carboxydichorda subterranea</name>
    <dbReference type="NCBI Taxonomy" id="3109565"/>
    <lineage>
        <taxon>Bacteria</taxon>
        <taxon>Bacillati</taxon>
        <taxon>Bacillota</taxon>
        <taxon>Limnochordia</taxon>
        <taxon>Limnochordales</taxon>
        <taxon>Geochordaceae</taxon>
        <taxon>Carboxydichorda</taxon>
    </lineage>
</organism>
<dbReference type="InterPro" id="IPR036390">
    <property type="entry name" value="WH_DNA-bd_sf"/>
</dbReference>
<evidence type="ECO:0000313" key="5">
    <source>
        <dbReference type="EMBL" id="WRP18087.1"/>
    </source>
</evidence>
<evidence type="ECO:0000256" key="2">
    <source>
        <dbReference type="ARBA" id="ARBA00023125"/>
    </source>
</evidence>
<feature type="domain" description="HTH deoR-type" evidence="4">
    <location>
        <begin position="8"/>
        <end position="63"/>
    </location>
</feature>
<keyword evidence="2" id="KW-0238">DNA-binding</keyword>
<evidence type="ECO:0000256" key="3">
    <source>
        <dbReference type="ARBA" id="ARBA00023163"/>
    </source>
</evidence>
<gene>
    <name evidence="5" type="ORF">U7230_03515</name>
</gene>
<name>A0ABZ1BZ58_9FIRM</name>
<dbReference type="InterPro" id="IPR008719">
    <property type="entry name" value="N2O_reductase_NosL"/>
</dbReference>
<dbReference type="PANTHER" id="PTHR41247:SF1">
    <property type="entry name" value="HTH-TYPE TRANSCRIPTIONAL REPRESSOR YCNK"/>
    <property type="match status" value="1"/>
</dbReference>
<dbReference type="InterPro" id="IPR036388">
    <property type="entry name" value="WH-like_DNA-bd_sf"/>
</dbReference>
<evidence type="ECO:0000259" key="4">
    <source>
        <dbReference type="PROSITE" id="PS51000"/>
    </source>
</evidence>
<dbReference type="Gene3D" id="3.30.70.2050">
    <property type="match status" value="1"/>
</dbReference>
<reference evidence="5 6" key="1">
    <citation type="journal article" date="2024" name="Front. Microbiol.">
        <title>Novel thermophilic genera Geochorda gen. nov. and Carboxydochorda gen. nov. from the deep terrestrial subsurface reveal the ecophysiological diversity in the class Limnochordia.</title>
        <authorList>
            <person name="Karnachuk O.V."/>
            <person name="Lukina A.P."/>
            <person name="Avakyan M.R."/>
            <person name="Kadnikov V.V."/>
            <person name="Begmatov S."/>
            <person name="Beletsky A.V."/>
            <person name="Vlasova K.G."/>
            <person name="Novikov A.A."/>
            <person name="Shcherbakova V.A."/>
            <person name="Mardanov A.V."/>
            <person name="Ravin N.V."/>
        </authorList>
    </citation>
    <scope>NUCLEOTIDE SEQUENCE [LARGE SCALE GENOMIC DNA]</scope>
    <source>
        <strain evidence="5 6">L945</strain>
    </source>
</reference>
<dbReference type="PROSITE" id="PS51000">
    <property type="entry name" value="HTH_DEOR_2"/>
    <property type="match status" value="1"/>
</dbReference>
<dbReference type="EMBL" id="CP141615">
    <property type="protein sequence ID" value="WRP18087.1"/>
    <property type="molecule type" value="Genomic_DNA"/>
</dbReference>
<protein>
    <submittedName>
        <fullName evidence="5">DeoR family transcriptional regulator</fullName>
    </submittedName>
</protein>
<evidence type="ECO:0000313" key="6">
    <source>
        <dbReference type="Proteomes" id="UP001332192"/>
    </source>
</evidence>
<dbReference type="SUPFAM" id="SSF46785">
    <property type="entry name" value="Winged helix' DNA-binding domain"/>
    <property type="match status" value="1"/>
</dbReference>
<accession>A0ABZ1BZ58</accession>
<dbReference type="Proteomes" id="UP001332192">
    <property type="component" value="Chromosome"/>
</dbReference>
<keyword evidence="1" id="KW-0805">Transcription regulation</keyword>
<dbReference type="PROSITE" id="PS00894">
    <property type="entry name" value="HTH_DEOR_1"/>
    <property type="match status" value="1"/>
</dbReference>
<dbReference type="Gene3D" id="1.10.10.10">
    <property type="entry name" value="Winged helix-like DNA-binding domain superfamily/Winged helix DNA-binding domain"/>
    <property type="match status" value="1"/>
</dbReference>
<dbReference type="SUPFAM" id="SSF160387">
    <property type="entry name" value="NosL/MerB-like"/>
    <property type="match status" value="1"/>
</dbReference>
<proteinExistence type="predicted"/>
<keyword evidence="6" id="KW-1185">Reference proteome</keyword>
<dbReference type="Pfam" id="PF08220">
    <property type="entry name" value="HTH_DeoR"/>
    <property type="match status" value="1"/>
</dbReference>
<dbReference type="SMART" id="SM00420">
    <property type="entry name" value="HTH_DEOR"/>
    <property type="match status" value="1"/>
</dbReference>
<keyword evidence="3" id="KW-0804">Transcription</keyword>
<sequence>MEEARMLPVERRTRLLQELAERGAIHVAALSRQLGVSAMTLHRDIDELVRQGYARKVRGGAIASARWQPASAGRQAPAAAPSSADRCSVCGKPVGGRNTFVVHREGAPLSLACCAHCGLLMLGDRARTAMASDFLFGHTISARTAYYVAGPDLVVCCAPAVLPFGRRDDAQRFCQGFGGRVLPLEQAVEWVRAEMALNHVSHAGKET</sequence>
<dbReference type="Pfam" id="PF05573">
    <property type="entry name" value="NosL"/>
    <property type="match status" value="1"/>
</dbReference>